<dbReference type="Gene3D" id="3.40.50.720">
    <property type="entry name" value="NAD(P)-binding Rossmann-like Domain"/>
    <property type="match status" value="1"/>
</dbReference>
<dbReference type="PRINTS" id="PR00081">
    <property type="entry name" value="GDHRDH"/>
</dbReference>
<keyword evidence="3" id="KW-0560">Oxidoreductase</keyword>
<evidence type="ECO:0000256" key="1">
    <source>
        <dbReference type="ARBA" id="ARBA00006484"/>
    </source>
</evidence>
<reference evidence="4" key="1">
    <citation type="submission" date="2024-03" db="EMBL/GenBank/DDBJ databases">
        <authorList>
            <consortium name="ELIXIR-Norway"/>
            <consortium name="Elixir Norway"/>
        </authorList>
    </citation>
    <scope>NUCLEOTIDE SEQUENCE</scope>
</reference>
<comment type="similarity">
    <text evidence="1">Belongs to the short-chain dehydrogenases/reductases (SDR) family.</text>
</comment>
<dbReference type="EMBL" id="OZ023707">
    <property type="protein sequence ID" value="CAK9877713.1"/>
    <property type="molecule type" value="Genomic_DNA"/>
</dbReference>
<dbReference type="Pfam" id="PF00106">
    <property type="entry name" value="adh_short"/>
    <property type="match status" value="2"/>
</dbReference>
<keyword evidence="5" id="KW-1185">Reference proteome</keyword>
<protein>
    <recommendedName>
        <fullName evidence="6">Carbonyl reductase</fullName>
    </recommendedName>
</protein>
<gene>
    <name evidence="4" type="ORF">CSSPJE1EN2_LOCUS19538</name>
</gene>
<dbReference type="PANTHER" id="PTHR43490:SF99">
    <property type="entry name" value="SHORT-CHAIN DEHYDROGENASE_REDUCTASE"/>
    <property type="match status" value="1"/>
</dbReference>
<dbReference type="SUPFAM" id="SSF51735">
    <property type="entry name" value="NAD(P)-binding Rossmann-fold domains"/>
    <property type="match status" value="1"/>
</dbReference>
<dbReference type="PANTHER" id="PTHR43490">
    <property type="entry name" value="(+)-NEOMENTHOL DEHYDROGENASE"/>
    <property type="match status" value="1"/>
</dbReference>
<keyword evidence="2" id="KW-0521">NADP</keyword>
<evidence type="ECO:0000256" key="2">
    <source>
        <dbReference type="ARBA" id="ARBA00022857"/>
    </source>
</evidence>
<dbReference type="InterPro" id="IPR002347">
    <property type="entry name" value="SDR_fam"/>
</dbReference>
<dbReference type="InterPro" id="IPR036291">
    <property type="entry name" value="NAD(P)-bd_dom_sf"/>
</dbReference>
<evidence type="ECO:0008006" key="6">
    <source>
        <dbReference type="Google" id="ProtNLM"/>
    </source>
</evidence>
<dbReference type="PROSITE" id="PS00061">
    <property type="entry name" value="ADH_SHORT"/>
    <property type="match status" value="1"/>
</dbReference>
<proteinExistence type="inferred from homology"/>
<sequence length="310" mass="34028">MGKEAERWWSKDTVAVVTGGNKGIGFEIVRQLAKEGITIVLTARDATRGKEALESLKSQGLHNVNFHPLDVDSQESILALAQWLHNTYGRIDILISTFEAYKLLKHFAFGIFNLDKDDVTFETVKPVLDTNYFGVKNVTKTLLPLLRDDTPGGARVIVVASMVGQLKSLESKNYVKTFSDREHLTEECVDNFANHYLKDIANGSLKEGDWVDISSMPGPNLGRPLETYAVSKAAVIAFVSVLHNTFFSQPGSGKKINIFSCCPGYVSTDINTNSGGNSVEVGADTPVWLALHSPEGGSGKFWAERKVIDF</sequence>
<evidence type="ECO:0000256" key="3">
    <source>
        <dbReference type="ARBA" id="ARBA00023002"/>
    </source>
</evidence>
<organism evidence="4 5">
    <name type="scientific">Sphagnum jensenii</name>
    <dbReference type="NCBI Taxonomy" id="128206"/>
    <lineage>
        <taxon>Eukaryota</taxon>
        <taxon>Viridiplantae</taxon>
        <taxon>Streptophyta</taxon>
        <taxon>Embryophyta</taxon>
        <taxon>Bryophyta</taxon>
        <taxon>Sphagnophytina</taxon>
        <taxon>Sphagnopsida</taxon>
        <taxon>Sphagnales</taxon>
        <taxon>Sphagnaceae</taxon>
        <taxon>Sphagnum</taxon>
    </lineage>
</organism>
<dbReference type="InterPro" id="IPR020904">
    <property type="entry name" value="Sc_DH/Rdtase_CS"/>
</dbReference>
<evidence type="ECO:0000313" key="5">
    <source>
        <dbReference type="Proteomes" id="UP001497522"/>
    </source>
</evidence>
<evidence type="ECO:0000313" key="4">
    <source>
        <dbReference type="EMBL" id="CAK9877713.1"/>
    </source>
</evidence>
<dbReference type="Proteomes" id="UP001497522">
    <property type="component" value="Chromosome 6"/>
</dbReference>
<name>A0ABP1BNW5_9BRYO</name>
<accession>A0ABP1BNW5</accession>